<protein>
    <recommendedName>
        <fullName evidence="3">Selenium-dependent hydroxylase accessory protein YqeC</fullName>
    </recommendedName>
</protein>
<dbReference type="Pfam" id="PF19842">
    <property type="entry name" value="YqeC"/>
    <property type="match status" value="1"/>
</dbReference>
<dbReference type="AlphaFoldDB" id="A0A0J6ZN82"/>
<evidence type="ECO:0000313" key="1">
    <source>
        <dbReference type="EMBL" id="KMO86356.1"/>
    </source>
</evidence>
<evidence type="ECO:0000313" key="2">
    <source>
        <dbReference type="Proteomes" id="UP000036503"/>
    </source>
</evidence>
<proteinExistence type="predicted"/>
<dbReference type="PATRIC" id="fig|1122219.3.peg.1407"/>
<accession>A0A0J6ZN82</accession>
<gene>
    <name evidence="1" type="ORF">AB840_08530</name>
</gene>
<dbReference type="Proteomes" id="UP000036503">
    <property type="component" value="Unassembled WGS sequence"/>
</dbReference>
<sequence>MADKKNGPPVLAFTGSGGKTSWIYALAEELRRQRRKVLIVTTTHMYAPVRWGVTEARTDAVLNQLEREGIAVAGIPDGSGKISFIGDAVYTASCKAAEVVLVEADGSRRLPLKIMGVHEPVIPPQTDAILAFAGLQALGQPVQDVCFRWQEQKLDPQSVVTMPVFARIWQTGCLDILQKTYAAGIVKIVPVLHQADTPQLRHQARHILAAAGADQGLVTSFRPQV</sequence>
<dbReference type="NCBIfam" id="TIGR03172">
    <property type="entry name" value="selenium cofactor biosynthesis protein YqeC"/>
    <property type="match status" value="1"/>
</dbReference>
<reference evidence="1 2" key="1">
    <citation type="submission" date="2015-06" db="EMBL/GenBank/DDBJ databases">
        <title>Draft genome sequence of beer spoilage bacterium Megasphaera cerevisiae type strain 20462.</title>
        <authorList>
            <person name="Kutumbaka K."/>
            <person name="Pasmowitz J."/>
            <person name="Mategko J."/>
            <person name="Reyes D."/>
            <person name="Friedrich A."/>
            <person name="Han S."/>
            <person name="Martens-Habbena W."/>
            <person name="Neal-McKinney J."/>
            <person name="Janagama H.K."/>
            <person name="Nadala C."/>
            <person name="Samadpour M."/>
        </authorList>
    </citation>
    <scope>NUCLEOTIDE SEQUENCE [LARGE SCALE GENOMIC DNA]</scope>
    <source>
        <strain evidence="1 2">DSM 20462</strain>
    </source>
</reference>
<evidence type="ECO:0008006" key="3">
    <source>
        <dbReference type="Google" id="ProtNLM"/>
    </source>
</evidence>
<dbReference type="InterPro" id="IPR017587">
    <property type="entry name" value="YqeC"/>
</dbReference>
<comment type="caution">
    <text evidence="1">The sequence shown here is derived from an EMBL/GenBank/DDBJ whole genome shotgun (WGS) entry which is preliminary data.</text>
</comment>
<dbReference type="EMBL" id="LEKT01000025">
    <property type="protein sequence ID" value="KMO86356.1"/>
    <property type="molecule type" value="Genomic_DNA"/>
</dbReference>
<dbReference type="STRING" id="39029.BSR42_07585"/>
<organism evidence="1 2">
    <name type="scientific">Megasphaera cerevisiae DSM 20462</name>
    <dbReference type="NCBI Taxonomy" id="1122219"/>
    <lineage>
        <taxon>Bacteria</taxon>
        <taxon>Bacillati</taxon>
        <taxon>Bacillota</taxon>
        <taxon>Negativicutes</taxon>
        <taxon>Veillonellales</taxon>
        <taxon>Veillonellaceae</taxon>
        <taxon>Megasphaera</taxon>
    </lineage>
</organism>
<keyword evidence="2" id="KW-1185">Reference proteome</keyword>
<name>A0A0J6ZN82_9FIRM</name>
<dbReference type="InParanoid" id="A0A0J6ZN82"/>